<keyword evidence="1" id="KW-0472">Membrane</keyword>
<organism evidence="2 3">
    <name type="scientific">Plasmodium ovale</name>
    <name type="common">malaria parasite P. ovale</name>
    <dbReference type="NCBI Taxonomy" id="36330"/>
    <lineage>
        <taxon>Eukaryota</taxon>
        <taxon>Sar</taxon>
        <taxon>Alveolata</taxon>
        <taxon>Apicomplexa</taxon>
        <taxon>Aconoidasida</taxon>
        <taxon>Haemosporida</taxon>
        <taxon>Plasmodiidae</taxon>
        <taxon>Plasmodium</taxon>
        <taxon>Plasmodium (Plasmodium)</taxon>
    </lineage>
</organism>
<protein>
    <submittedName>
        <fullName evidence="2">PIR protein</fullName>
    </submittedName>
</protein>
<name>A0A1D3JD38_PLAOA</name>
<evidence type="ECO:0000313" key="3">
    <source>
        <dbReference type="Proteomes" id="UP000242942"/>
    </source>
</evidence>
<feature type="transmembrane region" description="Helical" evidence="1">
    <location>
        <begin position="266"/>
        <end position="287"/>
    </location>
</feature>
<reference evidence="2 3" key="1">
    <citation type="submission" date="2016-06" db="EMBL/GenBank/DDBJ databases">
        <authorList>
            <consortium name="Pathogen Informatics"/>
        </authorList>
    </citation>
    <scope>NUCLEOTIDE SEQUENCE [LARGE SCALE GENOMIC DNA]</scope>
    <source>
        <strain evidence="2">PocGH01</strain>
    </source>
</reference>
<sequence length="335" mass="39154">MVQLDQRSMGFNEENLPSNKYKKKLCKKDEIEKLQNSTLYVSDYIDCEDEVNKFYAKFKTNHDNLKMNCNNENGPKCCRDVNYYIDRVTGIFKSSLLSDSDKNRLIKNLEDDFESSIRANDIYTCERPKDLGSTRKRCILQHLYDLKEDEHFILSYAEAYKKYLEEKWEKIINYTDIQPSSLFFKIENNSMGIIENYKKFLDSSDYICDNNLDELSADDIKISTNVNSFLTSISLDRMSPNLGKNICYNKPYVDMLKYKASNLQRINNALSIGVAVLGVLLIFIFLYEFSPFGSLLRRCTNKKIEVDENKNDEMQELNDNSENGIPYINYHSVTH</sequence>
<keyword evidence="1" id="KW-1133">Transmembrane helix</keyword>
<evidence type="ECO:0000313" key="2">
    <source>
        <dbReference type="EMBL" id="SBT83653.1"/>
    </source>
</evidence>
<accession>A0A1D3JD38</accession>
<evidence type="ECO:0000256" key="1">
    <source>
        <dbReference type="SAM" id="Phobius"/>
    </source>
</evidence>
<proteinExistence type="predicted"/>
<dbReference type="VEuPathDB" id="PlasmoDB:POWCR01_000219300"/>
<dbReference type="VEuPathDB" id="PlasmoDB:PocGH01_00137800"/>
<dbReference type="AlphaFoldDB" id="A0A1D3JD38"/>
<keyword evidence="1" id="KW-0812">Transmembrane</keyword>
<dbReference type="EMBL" id="FLRI01000170">
    <property type="protein sequence ID" value="SBT83653.1"/>
    <property type="molecule type" value="Genomic_DNA"/>
</dbReference>
<dbReference type="Proteomes" id="UP000242942">
    <property type="component" value="Unassembled WGS sequence"/>
</dbReference>
<gene>
    <name evidence="2" type="primary">PocGH01_00137800</name>
    <name evidence="2" type="ORF">POCGH01_00137800</name>
</gene>
<dbReference type="OrthoDB" id="10300229at2759"/>
<keyword evidence="3" id="KW-1185">Reference proteome</keyword>